<sequence length="282" mass="30912">MRMPETISEQRLHGGVQGFYRHHSEACAGPMRFAVYQPPQARVKPCPVLYFLAGLTCSEETATIKAGAQRAAAELGLVLVMPDTSPRGTGIDGATGDWEFGEGAGFYVDATEAPWSSRFRMHSYVVDELPALIAAQFPVDASRSGICGHSMGGHGALTIALRHPARYRSVSAFAPIVAPTQVPWGRKALPRYLGDDPQGWTGYDACELVRRQTFPGTILIDQGEADQFLETQLKPELFDQVCAEAGQLLLLRRHAGYDHSYWFITSFIDDHLRHHAGAMGLL</sequence>
<gene>
    <name evidence="8" type="primary">fghA</name>
    <name evidence="8" type="ORF">ACFPME_15640</name>
</gene>
<dbReference type="EMBL" id="JBHSMK010000009">
    <property type="protein sequence ID" value="MFC5437993.1"/>
    <property type="molecule type" value="Genomic_DNA"/>
</dbReference>
<evidence type="ECO:0000256" key="4">
    <source>
        <dbReference type="ARBA" id="ARBA00022801"/>
    </source>
</evidence>
<dbReference type="Pfam" id="PF00756">
    <property type="entry name" value="Esterase"/>
    <property type="match status" value="1"/>
</dbReference>
<dbReference type="InterPro" id="IPR014186">
    <property type="entry name" value="S-formylglutathione_hydrol"/>
</dbReference>
<dbReference type="SUPFAM" id="SSF53474">
    <property type="entry name" value="alpha/beta-Hydrolases"/>
    <property type="match status" value="1"/>
</dbReference>
<keyword evidence="3 7" id="KW-0719">Serine esterase</keyword>
<proteinExistence type="inferred from homology"/>
<dbReference type="RefSeq" id="WP_377306582.1">
    <property type="nucleotide sequence ID" value="NZ_JBHSMK010000009.1"/>
</dbReference>
<dbReference type="InterPro" id="IPR029058">
    <property type="entry name" value="AB_hydrolase_fold"/>
</dbReference>
<dbReference type="NCBIfam" id="TIGR02821">
    <property type="entry name" value="fghA_ester_D"/>
    <property type="match status" value="1"/>
</dbReference>
<keyword evidence="9" id="KW-1185">Reference proteome</keyword>
<dbReference type="InterPro" id="IPR000801">
    <property type="entry name" value="Esterase-like"/>
</dbReference>
<comment type="function">
    <text evidence="7">Serine hydrolase involved in the detoxification of formaldehyde.</text>
</comment>
<evidence type="ECO:0000256" key="6">
    <source>
        <dbReference type="NCBIfam" id="TIGR02821"/>
    </source>
</evidence>
<dbReference type="EC" id="3.1.2.12" evidence="2 6"/>
<evidence type="ECO:0000256" key="7">
    <source>
        <dbReference type="RuleBase" id="RU363068"/>
    </source>
</evidence>
<reference evidence="9" key="1">
    <citation type="journal article" date="2019" name="Int. J. Syst. Evol. Microbiol.">
        <title>The Global Catalogue of Microorganisms (GCM) 10K type strain sequencing project: providing services to taxonomists for standard genome sequencing and annotation.</title>
        <authorList>
            <consortium name="The Broad Institute Genomics Platform"/>
            <consortium name="The Broad Institute Genome Sequencing Center for Infectious Disease"/>
            <person name="Wu L."/>
            <person name="Ma J."/>
        </authorList>
    </citation>
    <scope>NUCLEOTIDE SEQUENCE [LARGE SCALE GENOMIC DNA]</scope>
    <source>
        <strain evidence="9">JCM 17130</strain>
    </source>
</reference>
<evidence type="ECO:0000313" key="9">
    <source>
        <dbReference type="Proteomes" id="UP001596013"/>
    </source>
</evidence>
<comment type="similarity">
    <text evidence="1 7">Belongs to the esterase D family.</text>
</comment>
<organism evidence="8 9">
    <name type="scientific">Rhodanobacter umsongensis</name>
    <dbReference type="NCBI Taxonomy" id="633153"/>
    <lineage>
        <taxon>Bacteria</taxon>
        <taxon>Pseudomonadati</taxon>
        <taxon>Pseudomonadota</taxon>
        <taxon>Gammaproteobacteria</taxon>
        <taxon>Lysobacterales</taxon>
        <taxon>Rhodanobacteraceae</taxon>
        <taxon>Rhodanobacter</taxon>
    </lineage>
</organism>
<dbReference type="Gene3D" id="3.40.50.1820">
    <property type="entry name" value="alpha/beta hydrolase"/>
    <property type="match status" value="1"/>
</dbReference>
<keyword evidence="4 7" id="KW-0378">Hydrolase</keyword>
<evidence type="ECO:0000256" key="1">
    <source>
        <dbReference type="ARBA" id="ARBA00005622"/>
    </source>
</evidence>
<accession>A0ABW0JPJ4</accession>
<evidence type="ECO:0000313" key="8">
    <source>
        <dbReference type="EMBL" id="MFC5437993.1"/>
    </source>
</evidence>
<dbReference type="PANTHER" id="PTHR10061:SF0">
    <property type="entry name" value="S-FORMYLGLUTATHIONE HYDROLASE"/>
    <property type="match status" value="1"/>
</dbReference>
<protein>
    <recommendedName>
        <fullName evidence="2 6">S-formylglutathione hydrolase</fullName>
        <ecNumber evidence="2 6">3.1.2.12</ecNumber>
    </recommendedName>
</protein>
<dbReference type="Proteomes" id="UP001596013">
    <property type="component" value="Unassembled WGS sequence"/>
</dbReference>
<evidence type="ECO:0000256" key="2">
    <source>
        <dbReference type="ARBA" id="ARBA00012479"/>
    </source>
</evidence>
<comment type="caution">
    <text evidence="8">The sequence shown here is derived from an EMBL/GenBank/DDBJ whole genome shotgun (WGS) entry which is preliminary data.</text>
</comment>
<dbReference type="GO" id="GO:0018738">
    <property type="term" value="F:S-formylglutathione hydrolase activity"/>
    <property type="evidence" value="ECO:0007669"/>
    <property type="project" value="UniProtKB-EC"/>
</dbReference>
<dbReference type="PANTHER" id="PTHR10061">
    <property type="entry name" value="S-FORMYLGLUTATHIONE HYDROLASE"/>
    <property type="match status" value="1"/>
</dbReference>
<name>A0ABW0JPJ4_9GAMM</name>
<comment type="catalytic activity">
    <reaction evidence="5 7">
        <text>S-formylglutathione + H2O = formate + glutathione + H(+)</text>
        <dbReference type="Rhea" id="RHEA:14961"/>
        <dbReference type="ChEBI" id="CHEBI:15377"/>
        <dbReference type="ChEBI" id="CHEBI:15378"/>
        <dbReference type="ChEBI" id="CHEBI:15740"/>
        <dbReference type="ChEBI" id="CHEBI:57688"/>
        <dbReference type="ChEBI" id="CHEBI:57925"/>
        <dbReference type="EC" id="3.1.2.12"/>
    </reaction>
</comment>
<evidence type="ECO:0000256" key="3">
    <source>
        <dbReference type="ARBA" id="ARBA00022487"/>
    </source>
</evidence>
<evidence type="ECO:0000256" key="5">
    <source>
        <dbReference type="ARBA" id="ARBA00047590"/>
    </source>
</evidence>